<evidence type="ECO:0008006" key="4">
    <source>
        <dbReference type="Google" id="ProtNLM"/>
    </source>
</evidence>
<name>A0ABW7SJX8_9ACTN</name>
<feature type="transmembrane region" description="Helical" evidence="1">
    <location>
        <begin position="15"/>
        <end position="36"/>
    </location>
</feature>
<dbReference type="RefSeq" id="WP_387020280.1">
    <property type="nucleotide sequence ID" value="NZ_JBIRPU010000004.1"/>
</dbReference>
<dbReference type="Proteomes" id="UP001611075">
    <property type="component" value="Unassembled WGS sequence"/>
</dbReference>
<protein>
    <recommendedName>
        <fullName evidence="4">DUF3426 domain-containing protein</fullName>
    </recommendedName>
</protein>
<sequence length="193" mass="21672">MLAADAPSVTDWMQGWGSILSLAVSTGALVFTGWLLRHEIRVRREEKADADAAQARLVVARIVGEERSGTHPEIGHLTGPMIGIRWRIRNHSQAPIFDVFVSINEWRDDLWGDVVEGEASGTAKCDPPLPFDSYPFDPREAIIEVEFTDAAGLRWRRRMGEPPERVIAPPVRRAGLGRWIPGRRKKKTDDVPF</sequence>
<accession>A0ABW7SJX8</accession>
<evidence type="ECO:0000313" key="2">
    <source>
        <dbReference type="EMBL" id="MFI0793017.1"/>
    </source>
</evidence>
<organism evidence="2 3">
    <name type="scientific">Micromonospora rubida</name>
    <dbReference type="NCBI Taxonomy" id="2697657"/>
    <lineage>
        <taxon>Bacteria</taxon>
        <taxon>Bacillati</taxon>
        <taxon>Actinomycetota</taxon>
        <taxon>Actinomycetes</taxon>
        <taxon>Micromonosporales</taxon>
        <taxon>Micromonosporaceae</taxon>
        <taxon>Micromonospora</taxon>
    </lineage>
</organism>
<evidence type="ECO:0000313" key="3">
    <source>
        <dbReference type="Proteomes" id="UP001611075"/>
    </source>
</evidence>
<keyword evidence="1" id="KW-0472">Membrane</keyword>
<keyword evidence="1" id="KW-0812">Transmembrane</keyword>
<keyword evidence="3" id="KW-1185">Reference proteome</keyword>
<proteinExistence type="predicted"/>
<evidence type="ECO:0000256" key="1">
    <source>
        <dbReference type="SAM" id="Phobius"/>
    </source>
</evidence>
<dbReference type="EMBL" id="JBIRPU010000004">
    <property type="protein sequence ID" value="MFI0793017.1"/>
    <property type="molecule type" value="Genomic_DNA"/>
</dbReference>
<comment type="caution">
    <text evidence="2">The sequence shown here is derived from an EMBL/GenBank/DDBJ whole genome shotgun (WGS) entry which is preliminary data.</text>
</comment>
<gene>
    <name evidence="2" type="ORF">ACH4OY_10000</name>
</gene>
<reference evidence="2 3" key="1">
    <citation type="submission" date="2024-10" db="EMBL/GenBank/DDBJ databases">
        <title>The Natural Products Discovery Center: Release of the First 8490 Sequenced Strains for Exploring Actinobacteria Biosynthetic Diversity.</title>
        <authorList>
            <person name="Kalkreuter E."/>
            <person name="Kautsar S.A."/>
            <person name="Yang D."/>
            <person name="Bader C.D."/>
            <person name="Teijaro C.N."/>
            <person name="Fluegel L."/>
            <person name="Davis C.M."/>
            <person name="Simpson J.R."/>
            <person name="Lauterbach L."/>
            <person name="Steele A.D."/>
            <person name="Gui C."/>
            <person name="Meng S."/>
            <person name="Li G."/>
            <person name="Viehrig K."/>
            <person name="Ye F."/>
            <person name="Su P."/>
            <person name="Kiefer A.F."/>
            <person name="Nichols A."/>
            <person name="Cepeda A.J."/>
            <person name="Yan W."/>
            <person name="Fan B."/>
            <person name="Jiang Y."/>
            <person name="Adhikari A."/>
            <person name="Zheng C.-J."/>
            <person name="Schuster L."/>
            <person name="Cowan T.M."/>
            <person name="Smanski M.J."/>
            <person name="Chevrette M.G."/>
            <person name="De Carvalho L.P.S."/>
            <person name="Shen B."/>
        </authorList>
    </citation>
    <scope>NUCLEOTIDE SEQUENCE [LARGE SCALE GENOMIC DNA]</scope>
    <source>
        <strain evidence="2 3">NPDC021253</strain>
    </source>
</reference>
<keyword evidence="1" id="KW-1133">Transmembrane helix</keyword>